<dbReference type="InterPro" id="IPR015995">
    <property type="entry name" value="MlrC_N"/>
</dbReference>
<dbReference type="EMBL" id="JASKHM010000011">
    <property type="protein sequence ID" value="MEQ4484593.1"/>
    <property type="molecule type" value="Genomic_DNA"/>
</dbReference>
<accession>A0ABV1KX11</accession>
<protein>
    <submittedName>
        <fullName evidence="2">M81 family metallopeptidase</fullName>
    </submittedName>
</protein>
<reference evidence="2 3" key="1">
    <citation type="journal article" date="2023" name="Genome Announc.">
        <title>Pan-Genome Analyses of the Genus Cohnella and Proposal of the Novel Species Cohnella silvisoli sp. nov., Isolated from Forest Soil.</title>
        <authorList>
            <person name="Wang C."/>
            <person name="Mao L."/>
            <person name="Bao G."/>
            <person name="Zhu H."/>
        </authorList>
    </citation>
    <scope>NUCLEOTIDE SEQUENCE [LARGE SCALE GENOMIC DNA]</scope>
    <source>
        <strain evidence="2 3">NL03-T5-1</strain>
    </source>
</reference>
<dbReference type="Pfam" id="PF07364">
    <property type="entry name" value="DUF1485"/>
    <property type="match status" value="1"/>
</dbReference>
<evidence type="ECO:0000259" key="1">
    <source>
        <dbReference type="Pfam" id="PF07364"/>
    </source>
</evidence>
<organism evidence="2 3">
    <name type="scientific">Cohnella silvisoli</name>
    <dbReference type="NCBI Taxonomy" id="2873699"/>
    <lineage>
        <taxon>Bacteria</taxon>
        <taxon>Bacillati</taxon>
        <taxon>Bacillota</taxon>
        <taxon>Bacilli</taxon>
        <taxon>Bacillales</taxon>
        <taxon>Paenibacillaceae</taxon>
        <taxon>Cohnella</taxon>
    </lineage>
</organism>
<keyword evidence="3" id="KW-1185">Reference proteome</keyword>
<gene>
    <name evidence="2" type="ORF">QJS35_19520</name>
</gene>
<sequence>MSEKVIAVAGIFHETNTFAPGQTGEEAFREEWVCDLEQFVNDYSGTQTTMGGLIDAADKCGVRLSPGLYTAALPSGIVKASVADLLLDAIIESLDVSAHGLVLIMHGAMVSENYDDFEGE</sequence>
<dbReference type="RefSeq" id="WP_232186811.1">
    <property type="nucleotide sequence ID" value="NZ_JAIOAP010000010.1"/>
</dbReference>
<comment type="caution">
    <text evidence="2">The sequence shown here is derived from an EMBL/GenBank/DDBJ whole genome shotgun (WGS) entry which is preliminary data.</text>
</comment>
<feature type="domain" description="Microcystin LR degradation protein MlrC N-terminal" evidence="1">
    <location>
        <begin position="6"/>
        <end position="120"/>
    </location>
</feature>
<evidence type="ECO:0000313" key="2">
    <source>
        <dbReference type="EMBL" id="MEQ4484593.1"/>
    </source>
</evidence>
<dbReference type="Proteomes" id="UP001493487">
    <property type="component" value="Unassembled WGS sequence"/>
</dbReference>
<name>A0ABV1KX11_9BACL</name>
<proteinExistence type="predicted"/>
<evidence type="ECO:0000313" key="3">
    <source>
        <dbReference type="Proteomes" id="UP001493487"/>
    </source>
</evidence>